<reference evidence="1" key="1">
    <citation type="journal article" date="2014" name="Front. Microbiol.">
        <title>High frequency of phylogenetically diverse reductive dehalogenase-homologous genes in deep subseafloor sedimentary metagenomes.</title>
        <authorList>
            <person name="Kawai M."/>
            <person name="Futagami T."/>
            <person name="Toyoda A."/>
            <person name="Takaki Y."/>
            <person name="Nishi S."/>
            <person name="Hori S."/>
            <person name="Arai W."/>
            <person name="Tsubouchi T."/>
            <person name="Morono Y."/>
            <person name="Uchiyama I."/>
            <person name="Ito T."/>
            <person name="Fujiyama A."/>
            <person name="Inagaki F."/>
            <person name="Takami H."/>
        </authorList>
    </citation>
    <scope>NUCLEOTIDE SEQUENCE</scope>
    <source>
        <strain evidence="1">Expedition CK06-06</strain>
    </source>
</reference>
<dbReference type="EMBL" id="BARS01031721">
    <property type="protein sequence ID" value="GAG21350.1"/>
    <property type="molecule type" value="Genomic_DNA"/>
</dbReference>
<feature type="non-terminal residue" evidence="1">
    <location>
        <position position="1"/>
    </location>
</feature>
<gene>
    <name evidence="1" type="ORF">S01H1_49327</name>
</gene>
<accession>X0VSY2</accession>
<organism evidence="1">
    <name type="scientific">marine sediment metagenome</name>
    <dbReference type="NCBI Taxonomy" id="412755"/>
    <lineage>
        <taxon>unclassified sequences</taxon>
        <taxon>metagenomes</taxon>
        <taxon>ecological metagenomes</taxon>
    </lineage>
</organism>
<name>X0VSY2_9ZZZZ</name>
<sequence length="45" mass="4565">VWLAADPGTGQIGRTVTDAAGKVKISLKPRSAIFLIGASPAKTSN</sequence>
<evidence type="ECO:0000313" key="1">
    <source>
        <dbReference type="EMBL" id="GAG21350.1"/>
    </source>
</evidence>
<protein>
    <submittedName>
        <fullName evidence="1">Uncharacterized protein</fullName>
    </submittedName>
</protein>
<comment type="caution">
    <text evidence="1">The sequence shown here is derived from an EMBL/GenBank/DDBJ whole genome shotgun (WGS) entry which is preliminary data.</text>
</comment>
<proteinExistence type="predicted"/>
<dbReference type="AlphaFoldDB" id="X0VSY2"/>